<keyword evidence="8" id="KW-0645">Protease</keyword>
<dbReference type="PANTHER" id="PTHR42911:SF1">
    <property type="entry name" value="MODULATOR OF FTSH PROTEASE HFLC"/>
    <property type="match status" value="1"/>
</dbReference>
<sequence>MSPKAVLGLAGALIVVLLVTSSVYIIPETHRGVLLRFGELVETDIPAGIHFKVPVIDKVRQFDVRVMTNDLPTRQYLTIEKKPLDVDSYIAWRIQDVDEFYRATGGDELRAISLVSSRVDNGLRDEFGIRTMHEVVSGQRDELMEKLVNRIDNTVIDELGVKVMDIRVKAIELPQSVSDNVYRRMRTEREKLAQEFRSRGKELAEGIRADADRQRTVVLAEAYAKAETTRGEGDGEAAKIYAKAYQGDEEFYRFYRSLTAYEKSFADKSDMMVIDAKSDFMRYMENLSGVGAGQ</sequence>
<dbReference type="Proteomes" id="UP000313645">
    <property type="component" value="Unassembled WGS sequence"/>
</dbReference>
<organism evidence="8 9">
    <name type="scientific">Marinobacter halodurans</name>
    <dbReference type="NCBI Taxonomy" id="2528979"/>
    <lineage>
        <taxon>Bacteria</taxon>
        <taxon>Pseudomonadati</taxon>
        <taxon>Pseudomonadota</taxon>
        <taxon>Gammaproteobacteria</taxon>
        <taxon>Pseudomonadales</taxon>
        <taxon>Marinobacteraceae</taxon>
        <taxon>Marinobacter</taxon>
    </lineage>
</organism>
<evidence type="ECO:0000256" key="2">
    <source>
        <dbReference type="ARBA" id="ARBA00007862"/>
    </source>
</evidence>
<evidence type="ECO:0000259" key="7">
    <source>
        <dbReference type="SMART" id="SM00244"/>
    </source>
</evidence>
<dbReference type="Gene3D" id="3.30.479.30">
    <property type="entry name" value="Band 7 domain"/>
    <property type="match status" value="1"/>
</dbReference>
<dbReference type="NCBIfam" id="TIGR01932">
    <property type="entry name" value="hflC"/>
    <property type="match status" value="1"/>
</dbReference>
<dbReference type="PANTHER" id="PTHR42911">
    <property type="entry name" value="MODULATOR OF FTSH PROTEASE HFLC"/>
    <property type="match status" value="1"/>
</dbReference>
<dbReference type="InterPro" id="IPR036013">
    <property type="entry name" value="Band_7/SPFH_dom_sf"/>
</dbReference>
<evidence type="ECO:0000256" key="1">
    <source>
        <dbReference type="ARBA" id="ARBA00004167"/>
    </source>
</evidence>
<keyword evidence="4" id="KW-1133">Transmembrane helix</keyword>
<evidence type="ECO:0000256" key="5">
    <source>
        <dbReference type="ARBA" id="ARBA00023136"/>
    </source>
</evidence>
<protein>
    <recommendedName>
        <fullName evidence="6">Protein HflC</fullName>
    </recommendedName>
</protein>
<keyword evidence="8" id="KW-0378">Hydrolase</keyword>
<dbReference type="InterPro" id="IPR001107">
    <property type="entry name" value="Band_7"/>
</dbReference>
<evidence type="ECO:0000256" key="3">
    <source>
        <dbReference type="ARBA" id="ARBA00022692"/>
    </source>
</evidence>
<comment type="similarity">
    <text evidence="2 6">Belongs to the band 7/mec-2 family. HflC subfamily.</text>
</comment>
<proteinExistence type="inferred from homology"/>
<dbReference type="CDD" id="cd03405">
    <property type="entry name" value="SPFH_HflC"/>
    <property type="match status" value="1"/>
</dbReference>
<comment type="subcellular location">
    <subcellularLocation>
        <location evidence="1">Membrane</location>
        <topology evidence="1">Single-pass membrane protein</topology>
    </subcellularLocation>
</comment>
<comment type="function">
    <text evidence="6">HflC and HflK could regulate a protease.</text>
</comment>
<gene>
    <name evidence="8" type="primary">hflC</name>
    <name evidence="8" type="ORF">EZI54_07880</name>
</gene>
<dbReference type="EMBL" id="SJDL01000009">
    <property type="protein sequence ID" value="TBW56860.1"/>
    <property type="molecule type" value="Genomic_DNA"/>
</dbReference>
<dbReference type="SMART" id="SM00244">
    <property type="entry name" value="PHB"/>
    <property type="match status" value="1"/>
</dbReference>
<dbReference type="GO" id="GO:0006508">
    <property type="term" value="P:proteolysis"/>
    <property type="evidence" value="ECO:0007669"/>
    <property type="project" value="UniProtKB-KW"/>
</dbReference>
<dbReference type="InterPro" id="IPR010200">
    <property type="entry name" value="HflC"/>
</dbReference>
<dbReference type="SUPFAM" id="SSF117892">
    <property type="entry name" value="Band 7/SPFH domain"/>
    <property type="match status" value="1"/>
</dbReference>
<reference evidence="8 9" key="1">
    <citation type="submission" date="2019-02" db="EMBL/GenBank/DDBJ databases">
        <title>Marinobacter halodurans sp. nov., a marine bacterium isolated from sea tidal flat.</title>
        <authorList>
            <person name="Yoo Y."/>
            <person name="Lee D.W."/>
            <person name="Kim B.S."/>
            <person name="Kim J.-J."/>
        </authorList>
    </citation>
    <scope>NUCLEOTIDE SEQUENCE [LARGE SCALE GENOMIC DNA]</scope>
    <source>
        <strain evidence="8 9">YJ-S3-2</strain>
    </source>
</reference>
<dbReference type="GO" id="GO:0008233">
    <property type="term" value="F:peptidase activity"/>
    <property type="evidence" value="ECO:0007669"/>
    <property type="project" value="UniProtKB-KW"/>
</dbReference>
<keyword evidence="3" id="KW-0812">Transmembrane</keyword>
<feature type="domain" description="Band 7" evidence="7">
    <location>
        <begin position="21"/>
        <end position="185"/>
    </location>
</feature>
<dbReference type="Pfam" id="PF01145">
    <property type="entry name" value="Band_7"/>
    <property type="match status" value="1"/>
</dbReference>
<evidence type="ECO:0000313" key="9">
    <source>
        <dbReference type="Proteomes" id="UP000313645"/>
    </source>
</evidence>
<keyword evidence="9" id="KW-1185">Reference proteome</keyword>
<evidence type="ECO:0000256" key="4">
    <source>
        <dbReference type="ARBA" id="ARBA00022989"/>
    </source>
</evidence>
<keyword evidence="5" id="KW-0472">Membrane</keyword>
<dbReference type="PIRSF" id="PIRSF005651">
    <property type="entry name" value="HflC"/>
    <property type="match status" value="1"/>
</dbReference>
<dbReference type="RefSeq" id="WP_131480751.1">
    <property type="nucleotide sequence ID" value="NZ_SJDL01000009.1"/>
</dbReference>
<evidence type="ECO:0000313" key="8">
    <source>
        <dbReference type="EMBL" id="TBW56860.1"/>
    </source>
</evidence>
<evidence type="ECO:0000256" key="6">
    <source>
        <dbReference type="PIRNR" id="PIRNR005651"/>
    </source>
</evidence>
<comment type="caution">
    <text evidence="8">The sequence shown here is derived from an EMBL/GenBank/DDBJ whole genome shotgun (WGS) entry which is preliminary data.</text>
</comment>
<name>A0ABY1ZNW7_9GAMM</name>
<accession>A0ABY1ZNW7</accession>